<keyword evidence="6" id="KW-1185">Reference proteome</keyword>
<comment type="subcellular location">
    <subcellularLocation>
        <location evidence="1">Membrane</location>
        <topology evidence="1">Single-pass membrane protein</topology>
    </subcellularLocation>
</comment>
<dbReference type="Gene3D" id="3.30.479.30">
    <property type="entry name" value="Band 7 domain"/>
    <property type="match status" value="1"/>
</dbReference>
<evidence type="ECO:0000313" key="6">
    <source>
        <dbReference type="Proteomes" id="UP000027059"/>
    </source>
</evidence>
<sequence length="286" mass="32591">MLTGNRSVPSEQIRTKEEGVFGRWSGGVLLLLLLLWLPGCIVSINPGQAGVFWDISHGTDTSQVYREGVQIIAPWNRMYIYDLRTQEARIRLHVLSINGLPIGMDSSVIYRVNPGTLPTLQETVGPDYYHVLIAPYVRSEARKIVGRYTPSQIYSNQRELIEKEILKNLREKLRPYPIDVSGFLIRNVRLPEVIRVAIERKLTEEQNYQRMEYVLDVARKEAQKRRIEAQGIQAFQKIVQSNLTREYLIWKGIRATERIAKSPNTKVIIIGGGKNGLPVILNAGSK</sequence>
<dbReference type="CDD" id="cd03401">
    <property type="entry name" value="SPFH_prohibitin"/>
    <property type="match status" value="1"/>
</dbReference>
<dbReference type="PANTHER" id="PTHR23222:SF1">
    <property type="entry name" value="PROHIBITIN-2"/>
    <property type="match status" value="1"/>
</dbReference>
<dbReference type="AlphaFoldDB" id="A0A059XT69"/>
<feature type="domain" description="Band 7" evidence="4">
    <location>
        <begin position="39"/>
        <end position="202"/>
    </location>
</feature>
<protein>
    <submittedName>
        <fullName evidence="5">Membrane protease</fullName>
    </submittedName>
</protein>
<accession>A0A059XT69</accession>
<evidence type="ECO:0000256" key="3">
    <source>
        <dbReference type="SAM" id="Phobius"/>
    </source>
</evidence>
<evidence type="ECO:0000313" key="5">
    <source>
        <dbReference type="EMBL" id="AIA30028.1"/>
    </source>
</evidence>
<keyword evidence="3" id="KW-0812">Transmembrane</keyword>
<evidence type="ECO:0000256" key="1">
    <source>
        <dbReference type="ARBA" id="ARBA00004167"/>
    </source>
</evidence>
<evidence type="ECO:0000256" key="2">
    <source>
        <dbReference type="ARBA" id="ARBA00023136"/>
    </source>
</evidence>
<dbReference type="SUPFAM" id="SSF117892">
    <property type="entry name" value="Band 7/SPFH domain"/>
    <property type="match status" value="1"/>
</dbReference>
<gene>
    <name evidence="5" type="ORF">Y981_01985</name>
</gene>
<keyword evidence="3" id="KW-1133">Transmembrane helix</keyword>
<dbReference type="KEGG" id="lfp:Y981_01985"/>
<dbReference type="GO" id="GO:0016020">
    <property type="term" value="C:membrane"/>
    <property type="evidence" value="ECO:0007669"/>
    <property type="project" value="UniProtKB-SubCell"/>
</dbReference>
<reference evidence="5 6" key="2">
    <citation type="journal article" date="2015" name="Biomed. Res. Int.">
        <title>Effects of Arsenite Resistance on the Growth and Functional Gene Expression of Leptospirillum ferriphilum and Acidithiobacillus thiooxidans in Pure Culture and Coculture.</title>
        <authorList>
            <person name="Jiang H."/>
            <person name="Liang Y."/>
            <person name="Yin H."/>
            <person name="Xiao Y."/>
            <person name="Guo X."/>
            <person name="Xu Y."/>
            <person name="Hu Q."/>
            <person name="Liu H."/>
            <person name="Liu X."/>
        </authorList>
    </citation>
    <scope>NUCLEOTIDE SEQUENCE [LARGE SCALE GENOMIC DNA]</scope>
    <source>
        <strain evidence="5 6">YSK</strain>
    </source>
</reference>
<feature type="transmembrane region" description="Helical" evidence="3">
    <location>
        <begin position="21"/>
        <end position="39"/>
    </location>
</feature>
<dbReference type="GO" id="GO:0008233">
    <property type="term" value="F:peptidase activity"/>
    <property type="evidence" value="ECO:0007669"/>
    <property type="project" value="UniProtKB-KW"/>
</dbReference>
<dbReference type="OrthoDB" id="9792660at2"/>
<evidence type="ECO:0000259" key="4">
    <source>
        <dbReference type="SMART" id="SM00244"/>
    </source>
</evidence>
<dbReference type="SMART" id="SM00244">
    <property type="entry name" value="PHB"/>
    <property type="match status" value="1"/>
</dbReference>
<dbReference type="HOGENOM" id="CLU_047969_4_2_0"/>
<name>A0A059XT69_9BACT</name>
<reference evidence="6" key="1">
    <citation type="submission" date="2014-02" db="EMBL/GenBank/DDBJ databases">
        <title>Complete genome sequence and comparative genomic analysis of the nitrogen-fixing bacterium Leptospirillum ferriphilum YSK.</title>
        <authorList>
            <person name="Guo X."/>
            <person name="Yin H."/>
            <person name="Liang Y."/>
            <person name="Hu Q."/>
            <person name="Ma L."/>
            <person name="Xiao Y."/>
            <person name="Zhang X."/>
            <person name="Qiu G."/>
            <person name="Liu X."/>
        </authorList>
    </citation>
    <scope>NUCLEOTIDE SEQUENCE [LARGE SCALE GENOMIC DNA]</scope>
    <source>
        <strain evidence="6">YSK</strain>
    </source>
</reference>
<dbReference type="InterPro" id="IPR036013">
    <property type="entry name" value="Band_7/SPFH_dom_sf"/>
</dbReference>
<dbReference type="EMBL" id="CP007243">
    <property type="protein sequence ID" value="AIA30028.1"/>
    <property type="molecule type" value="Genomic_DNA"/>
</dbReference>
<dbReference type="Pfam" id="PF01145">
    <property type="entry name" value="Band_7"/>
    <property type="match status" value="1"/>
</dbReference>
<organism evidence="5 6">
    <name type="scientific">Leptospirillum ferriphilum YSK</name>
    <dbReference type="NCBI Taxonomy" id="1441628"/>
    <lineage>
        <taxon>Bacteria</taxon>
        <taxon>Pseudomonadati</taxon>
        <taxon>Nitrospirota</taxon>
        <taxon>Nitrospiria</taxon>
        <taxon>Nitrospirales</taxon>
        <taxon>Nitrospiraceae</taxon>
        <taxon>Leptospirillum</taxon>
    </lineage>
</organism>
<dbReference type="GO" id="GO:0007005">
    <property type="term" value="P:mitochondrion organization"/>
    <property type="evidence" value="ECO:0007669"/>
    <property type="project" value="TreeGrafter"/>
</dbReference>
<keyword evidence="5" id="KW-0645">Protease</keyword>
<proteinExistence type="predicted"/>
<dbReference type="Proteomes" id="UP000027059">
    <property type="component" value="Chromosome"/>
</dbReference>
<dbReference type="GO" id="GO:0006508">
    <property type="term" value="P:proteolysis"/>
    <property type="evidence" value="ECO:0007669"/>
    <property type="project" value="UniProtKB-KW"/>
</dbReference>
<keyword evidence="2 3" id="KW-0472">Membrane</keyword>
<dbReference type="InterPro" id="IPR000163">
    <property type="entry name" value="Prohibitin"/>
</dbReference>
<dbReference type="InterPro" id="IPR001107">
    <property type="entry name" value="Band_7"/>
</dbReference>
<dbReference type="PANTHER" id="PTHR23222">
    <property type="entry name" value="PROHIBITIN"/>
    <property type="match status" value="1"/>
</dbReference>
<dbReference type="RefSeq" id="WP_014960150.1">
    <property type="nucleotide sequence ID" value="NZ_CP007243.1"/>
</dbReference>
<keyword evidence="5" id="KW-0378">Hydrolase</keyword>